<evidence type="ECO:0000256" key="3">
    <source>
        <dbReference type="ARBA" id="ARBA00022989"/>
    </source>
</evidence>
<feature type="transmembrane region" description="Helical" evidence="7">
    <location>
        <begin position="128"/>
        <end position="146"/>
    </location>
</feature>
<feature type="transmembrane region" description="Helical" evidence="7">
    <location>
        <begin position="281"/>
        <end position="301"/>
    </location>
</feature>
<dbReference type="AlphaFoldDB" id="A0A218YW70"/>
<evidence type="ECO:0000313" key="10">
    <source>
        <dbReference type="Proteomes" id="UP000242519"/>
    </source>
</evidence>
<feature type="transmembrane region" description="Helical" evidence="7">
    <location>
        <begin position="65"/>
        <end position="85"/>
    </location>
</feature>
<organism evidence="9 10">
    <name type="scientific">Diplocarpon coronariae</name>
    <dbReference type="NCBI Taxonomy" id="2795749"/>
    <lineage>
        <taxon>Eukaryota</taxon>
        <taxon>Fungi</taxon>
        <taxon>Dikarya</taxon>
        <taxon>Ascomycota</taxon>
        <taxon>Pezizomycotina</taxon>
        <taxon>Leotiomycetes</taxon>
        <taxon>Helotiales</taxon>
        <taxon>Drepanopezizaceae</taxon>
        <taxon>Diplocarpon</taxon>
    </lineage>
</organism>
<feature type="region of interest" description="Disordered" evidence="6">
    <location>
        <begin position="385"/>
        <end position="405"/>
    </location>
</feature>
<feature type="compositionally biased region" description="Gly residues" evidence="6">
    <location>
        <begin position="324"/>
        <end position="333"/>
    </location>
</feature>
<evidence type="ECO:0000256" key="5">
    <source>
        <dbReference type="ARBA" id="ARBA00038359"/>
    </source>
</evidence>
<keyword evidence="3 7" id="KW-1133">Transmembrane helix</keyword>
<feature type="transmembrane region" description="Helical" evidence="7">
    <location>
        <begin position="239"/>
        <end position="261"/>
    </location>
</feature>
<feature type="domain" description="Rhodopsin" evidence="8">
    <location>
        <begin position="46"/>
        <end position="298"/>
    </location>
</feature>
<comment type="caution">
    <text evidence="9">The sequence shown here is derived from an EMBL/GenBank/DDBJ whole genome shotgun (WGS) entry which is preliminary data.</text>
</comment>
<dbReference type="EMBL" id="MZNU01000358">
    <property type="protein sequence ID" value="OWO99438.1"/>
    <property type="molecule type" value="Genomic_DNA"/>
</dbReference>
<proteinExistence type="inferred from homology"/>
<comment type="subcellular location">
    <subcellularLocation>
        <location evidence="1">Membrane</location>
        <topology evidence="1">Multi-pass membrane protein</topology>
    </subcellularLocation>
</comment>
<dbReference type="PANTHER" id="PTHR33048:SF105">
    <property type="match status" value="1"/>
</dbReference>
<feature type="region of interest" description="Disordered" evidence="6">
    <location>
        <begin position="316"/>
        <end position="354"/>
    </location>
</feature>
<dbReference type="InterPro" id="IPR052337">
    <property type="entry name" value="SAT4-like"/>
</dbReference>
<reference evidence="9 10" key="1">
    <citation type="submission" date="2017-04" db="EMBL/GenBank/DDBJ databases">
        <title>Draft genome sequence of Marssonina coronaria NL1: causal agent of apple blotch.</title>
        <authorList>
            <person name="Cheng Q."/>
        </authorList>
    </citation>
    <scope>NUCLEOTIDE SEQUENCE [LARGE SCALE GENOMIC DNA]</scope>
    <source>
        <strain evidence="9 10">NL1</strain>
    </source>
</reference>
<evidence type="ECO:0000256" key="4">
    <source>
        <dbReference type="ARBA" id="ARBA00023136"/>
    </source>
</evidence>
<dbReference type="Pfam" id="PF20684">
    <property type="entry name" value="Fung_rhodopsin"/>
    <property type="match status" value="1"/>
</dbReference>
<feature type="transmembrane region" description="Helical" evidence="7">
    <location>
        <begin position="158"/>
        <end position="184"/>
    </location>
</feature>
<evidence type="ECO:0000256" key="1">
    <source>
        <dbReference type="ARBA" id="ARBA00004141"/>
    </source>
</evidence>
<dbReference type="PANTHER" id="PTHR33048">
    <property type="entry name" value="PTH11-LIKE INTEGRAL MEMBRANE PROTEIN (AFU_ORTHOLOGUE AFUA_5G11245)"/>
    <property type="match status" value="1"/>
</dbReference>
<evidence type="ECO:0000313" key="9">
    <source>
        <dbReference type="EMBL" id="OWO99438.1"/>
    </source>
</evidence>
<protein>
    <recommendedName>
        <fullName evidence="8">Rhodopsin domain-containing protein</fullName>
    </recommendedName>
</protein>
<evidence type="ECO:0000256" key="6">
    <source>
        <dbReference type="SAM" id="MobiDB-lite"/>
    </source>
</evidence>
<gene>
    <name evidence="9" type="ORF">B2J93_3879</name>
</gene>
<sequence>MWSDFTTRAAADAVPPAVAAALAAAQKEFNTEAFTSYAVAVTFTALRTYARIQSVGGRNLQADDYIVWLAILLYTGLTVIAYLTMNYSNALANDSMPPEVRAALDPSSRQYHLRVVGSKLHLAGTTTYMALIFTLKCAMLVFYLRLMDRISRFWRVRIFIGFGIVGVTFAASIITLYTACHPLHKYWQIKPDPGSRCQVALTRPMVWVTFISSLITDIYLMLVPLPMLWSTNLRMAKKLAASFVLGAGVFVLICAILKVIYVETDPVDGARLGAQWTMRESFVSVIVTSLPMVFPLLKAWLAPWLGSIAGSTKANSNNPTGFRTIGGGDGGGSSAKSNPRRKHRPDSLSYSDSEDAMMRLQNLEPPREPPEKGILVSSGVHVFEESRGQRDNHKSSSDVHPKATQGTWYDDLKIPGRTFATGAPFKKLHGRAFGTDPGKE</sequence>
<keyword evidence="10" id="KW-1185">Reference proteome</keyword>
<dbReference type="Proteomes" id="UP000242519">
    <property type="component" value="Unassembled WGS sequence"/>
</dbReference>
<dbReference type="InterPro" id="IPR049326">
    <property type="entry name" value="Rhodopsin_dom_fungi"/>
</dbReference>
<feature type="transmembrane region" description="Helical" evidence="7">
    <location>
        <begin position="204"/>
        <end position="227"/>
    </location>
</feature>
<accession>A0A218YW70</accession>
<keyword evidence="2 7" id="KW-0812">Transmembrane</keyword>
<evidence type="ECO:0000256" key="7">
    <source>
        <dbReference type="SAM" id="Phobius"/>
    </source>
</evidence>
<evidence type="ECO:0000256" key="2">
    <source>
        <dbReference type="ARBA" id="ARBA00022692"/>
    </source>
</evidence>
<feature type="compositionally biased region" description="Basic and acidic residues" evidence="6">
    <location>
        <begin position="385"/>
        <end position="401"/>
    </location>
</feature>
<keyword evidence="4 7" id="KW-0472">Membrane</keyword>
<dbReference type="InParanoid" id="A0A218YW70"/>
<dbReference type="STRING" id="503106.A0A218YW70"/>
<comment type="similarity">
    <text evidence="5">Belongs to the SAT4 family.</text>
</comment>
<dbReference type="GO" id="GO:0016020">
    <property type="term" value="C:membrane"/>
    <property type="evidence" value="ECO:0007669"/>
    <property type="project" value="UniProtKB-SubCell"/>
</dbReference>
<name>A0A218YW70_9HELO</name>
<dbReference type="OrthoDB" id="2988756at2759"/>
<evidence type="ECO:0000259" key="8">
    <source>
        <dbReference type="Pfam" id="PF20684"/>
    </source>
</evidence>